<accession>A0ACB9I5N6</accession>
<protein>
    <submittedName>
        <fullName evidence="1">Uncharacterized protein</fullName>
    </submittedName>
</protein>
<reference evidence="2" key="1">
    <citation type="journal article" date="2022" name="Mol. Ecol. Resour.">
        <title>The genomes of chicory, endive, great burdock and yacon provide insights into Asteraceae palaeo-polyploidization history and plant inulin production.</title>
        <authorList>
            <person name="Fan W."/>
            <person name="Wang S."/>
            <person name="Wang H."/>
            <person name="Wang A."/>
            <person name="Jiang F."/>
            <person name="Liu H."/>
            <person name="Zhao H."/>
            <person name="Xu D."/>
            <person name="Zhang Y."/>
        </authorList>
    </citation>
    <scope>NUCLEOTIDE SEQUENCE [LARGE SCALE GENOMIC DNA]</scope>
    <source>
        <strain evidence="2">cv. Yunnan</strain>
    </source>
</reference>
<dbReference type="Proteomes" id="UP001056120">
    <property type="component" value="Linkage Group LG10"/>
</dbReference>
<keyword evidence="2" id="KW-1185">Reference proteome</keyword>
<reference evidence="1 2" key="2">
    <citation type="journal article" date="2022" name="Mol. Ecol. Resour.">
        <title>The genomes of chicory, endive, great burdock and yacon provide insights into Asteraceae paleo-polyploidization history and plant inulin production.</title>
        <authorList>
            <person name="Fan W."/>
            <person name="Wang S."/>
            <person name="Wang H."/>
            <person name="Wang A."/>
            <person name="Jiang F."/>
            <person name="Liu H."/>
            <person name="Zhao H."/>
            <person name="Xu D."/>
            <person name="Zhang Y."/>
        </authorList>
    </citation>
    <scope>NUCLEOTIDE SEQUENCE [LARGE SCALE GENOMIC DNA]</scope>
    <source>
        <strain evidence="2">cv. Yunnan</strain>
        <tissue evidence="1">Leaves</tissue>
    </source>
</reference>
<organism evidence="1 2">
    <name type="scientific">Smallanthus sonchifolius</name>
    <dbReference type="NCBI Taxonomy" id="185202"/>
    <lineage>
        <taxon>Eukaryota</taxon>
        <taxon>Viridiplantae</taxon>
        <taxon>Streptophyta</taxon>
        <taxon>Embryophyta</taxon>
        <taxon>Tracheophyta</taxon>
        <taxon>Spermatophyta</taxon>
        <taxon>Magnoliopsida</taxon>
        <taxon>eudicotyledons</taxon>
        <taxon>Gunneridae</taxon>
        <taxon>Pentapetalae</taxon>
        <taxon>asterids</taxon>
        <taxon>campanulids</taxon>
        <taxon>Asterales</taxon>
        <taxon>Asteraceae</taxon>
        <taxon>Asteroideae</taxon>
        <taxon>Heliantheae alliance</taxon>
        <taxon>Millerieae</taxon>
        <taxon>Smallanthus</taxon>
    </lineage>
</organism>
<evidence type="ECO:0000313" key="1">
    <source>
        <dbReference type="EMBL" id="KAI3802810.1"/>
    </source>
</evidence>
<sequence length="451" mass="48559">MLVADLNQYNGELKSGGAIGGEEPNNKIDQLMGCTRPTTTVGGPGEGIVDPPPASVVDSIDSDMKGPKLAPSYGMYSPRRDGSDIQSIIWDDTNGHYSISEKLPMRGSGSAGSQYVSAIKDVTNQVDANTQNGMQNGGVQKSKGFDFSRAVNGSAGMSKPGTGSSPIFHPSSFVVRVTGATACVDPIDVDLTGSTPNQQPQPLSTSPPFDTHNRFLVLDFQKSLKYNKLVAESLDPCMNDHFDTSVKDPTKSNVPPQENLVCQGENDFFEDQVKAMGLDYDYCIEDVDPDDENGTAQFFAAQMKVGIPKVPLPTPLIRPNDFTQLIFFVLDPAFKLPKIDAYGGSNCGRVIMILEAGDEVHRSPMLDLLGFCYGDSRVMDVDDTFLLDPWLLRLFFWVRDCPLVSYKIFGGVGAGGAGVLSAVTSPSSIAGLIRLLVGLLKYVPDWASCLD</sequence>
<proteinExistence type="predicted"/>
<dbReference type="EMBL" id="CM042027">
    <property type="protein sequence ID" value="KAI3802810.1"/>
    <property type="molecule type" value="Genomic_DNA"/>
</dbReference>
<evidence type="ECO:0000313" key="2">
    <source>
        <dbReference type="Proteomes" id="UP001056120"/>
    </source>
</evidence>
<name>A0ACB9I5N6_9ASTR</name>
<comment type="caution">
    <text evidence="1">The sequence shown here is derived from an EMBL/GenBank/DDBJ whole genome shotgun (WGS) entry which is preliminary data.</text>
</comment>
<gene>
    <name evidence="1" type="ORF">L1987_30953</name>
</gene>